<gene>
    <name evidence="1" type="ORF">UC8_36280</name>
</gene>
<organism evidence="1 2">
    <name type="scientific">Roseimaritima ulvae</name>
    <dbReference type="NCBI Taxonomy" id="980254"/>
    <lineage>
        <taxon>Bacteria</taxon>
        <taxon>Pseudomonadati</taxon>
        <taxon>Planctomycetota</taxon>
        <taxon>Planctomycetia</taxon>
        <taxon>Pirellulales</taxon>
        <taxon>Pirellulaceae</taxon>
        <taxon>Roseimaritima</taxon>
    </lineage>
</organism>
<dbReference type="AlphaFoldDB" id="A0A5B9R5U2"/>
<dbReference type="EMBL" id="CP042914">
    <property type="protein sequence ID" value="QEG41603.1"/>
    <property type="molecule type" value="Genomic_DNA"/>
</dbReference>
<evidence type="ECO:0000313" key="1">
    <source>
        <dbReference type="EMBL" id="QEG41603.1"/>
    </source>
</evidence>
<accession>A0A5B9R5U2</accession>
<name>A0A5B9R5U2_9BACT</name>
<dbReference type="Proteomes" id="UP000325286">
    <property type="component" value="Chromosome"/>
</dbReference>
<reference evidence="1 2" key="1">
    <citation type="submission" date="2019-08" db="EMBL/GenBank/DDBJ databases">
        <title>Deep-cultivation of Planctomycetes and their phenomic and genomic characterization uncovers novel biology.</title>
        <authorList>
            <person name="Wiegand S."/>
            <person name="Jogler M."/>
            <person name="Boedeker C."/>
            <person name="Pinto D."/>
            <person name="Vollmers J."/>
            <person name="Rivas-Marin E."/>
            <person name="Kohn T."/>
            <person name="Peeters S.H."/>
            <person name="Heuer A."/>
            <person name="Rast P."/>
            <person name="Oberbeckmann S."/>
            <person name="Bunk B."/>
            <person name="Jeske O."/>
            <person name="Meyerdierks A."/>
            <person name="Storesund J.E."/>
            <person name="Kallscheuer N."/>
            <person name="Luecker S."/>
            <person name="Lage O.M."/>
            <person name="Pohl T."/>
            <person name="Merkel B.J."/>
            <person name="Hornburger P."/>
            <person name="Mueller R.-W."/>
            <person name="Bruemmer F."/>
            <person name="Labrenz M."/>
            <person name="Spormann A.M."/>
            <person name="Op den Camp H."/>
            <person name="Overmann J."/>
            <person name="Amann R."/>
            <person name="Jetten M.S.M."/>
            <person name="Mascher T."/>
            <person name="Medema M.H."/>
            <person name="Devos D.P."/>
            <person name="Kaster A.-K."/>
            <person name="Ovreas L."/>
            <person name="Rohde M."/>
            <person name="Galperin M.Y."/>
            <person name="Jogler C."/>
        </authorList>
    </citation>
    <scope>NUCLEOTIDE SEQUENCE [LARGE SCALE GENOMIC DNA]</scope>
    <source>
        <strain evidence="1 2">UC8</strain>
    </source>
</reference>
<evidence type="ECO:0000313" key="2">
    <source>
        <dbReference type="Proteomes" id="UP000325286"/>
    </source>
</evidence>
<dbReference type="KEGG" id="rul:UC8_36280"/>
<proteinExistence type="predicted"/>
<keyword evidence="2" id="KW-1185">Reference proteome</keyword>
<protein>
    <submittedName>
        <fullName evidence="1">Uncharacterized protein</fullName>
    </submittedName>
</protein>
<sequence length="49" mass="5315">MNFSPWKLMLLPCLDSEEMAASRRRDLGISQEAATVLGKSAVAAARNAH</sequence>